<dbReference type="Pfam" id="PF09107">
    <property type="entry name" value="WHD_3rd_SelB"/>
    <property type="match status" value="1"/>
</dbReference>
<comment type="function">
    <text evidence="7">Translation factor necessary for the incorporation of selenocysteine into proteins. It probably replaces EF-Tu for the insertion of selenocysteine directed by the UGA codon. SelB binds GTP and GDP.</text>
</comment>
<feature type="domain" description="Tr-type G" evidence="9">
    <location>
        <begin position="1"/>
        <end position="172"/>
    </location>
</feature>
<name>A0A1I2ZH54_9GAMM</name>
<dbReference type="GO" id="GO:0003723">
    <property type="term" value="F:RNA binding"/>
    <property type="evidence" value="ECO:0007669"/>
    <property type="project" value="InterPro"/>
</dbReference>
<dbReference type="Gene3D" id="3.40.50.300">
    <property type="entry name" value="P-loop containing nucleotide triphosphate hydrolases"/>
    <property type="match status" value="1"/>
</dbReference>
<dbReference type="AlphaFoldDB" id="A0A1I2ZH54"/>
<evidence type="ECO:0000256" key="5">
    <source>
        <dbReference type="ARBA" id="ARBA00022917"/>
    </source>
</evidence>
<dbReference type="CDD" id="cd04171">
    <property type="entry name" value="SelB"/>
    <property type="match status" value="1"/>
</dbReference>
<keyword evidence="11" id="KW-1185">Reference proteome</keyword>
<dbReference type="InterPro" id="IPR015190">
    <property type="entry name" value="Elong_fac_SelB-wing-hlx_typ-2"/>
</dbReference>
<evidence type="ECO:0000256" key="1">
    <source>
        <dbReference type="ARBA" id="ARBA00004496"/>
    </source>
</evidence>
<accession>A0A1I2ZH54</accession>
<dbReference type="Pfam" id="PF25461">
    <property type="entry name" value="Beta-barrel_SelB"/>
    <property type="match status" value="1"/>
</dbReference>
<dbReference type="InterPro" id="IPR009000">
    <property type="entry name" value="Transl_B-barrel_sf"/>
</dbReference>
<dbReference type="CDD" id="cd15491">
    <property type="entry name" value="selB_III"/>
    <property type="match status" value="1"/>
</dbReference>
<dbReference type="InterPro" id="IPR036388">
    <property type="entry name" value="WH-like_DNA-bd_sf"/>
</dbReference>
<dbReference type="PANTHER" id="PTHR43721">
    <property type="entry name" value="ELONGATION FACTOR TU-RELATED"/>
    <property type="match status" value="1"/>
</dbReference>
<dbReference type="SUPFAM" id="SSF50465">
    <property type="entry name" value="EF-Tu/eEF-1alpha/eIF2-gamma C-terminal domain"/>
    <property type="match status" value="1"/>
</dbReference>
<keyword evidence="5" id="KW-0648">Protein biosynthesis</keyword>
<keyword evidence="6" id="KW-0342">GTP-binding</keyword>
<dbReference type="InterPro" id="IPR050055">
    <property type="entry name" value="EF-Tu_GTPase"/>
</dbReference>
<dbReference type="GO" id="GO:0003924">
    <property type="term" value="F:GTPase activity"/>
    <property type="evidence" value="ECO:0007669"/>
    <property type="project" value="InterPro"/>
</dbReference>
<dbReference type="RefSeq" id="WP_092843903.1">
    <property type="nucleotide sequence ID" value="NZ_FOPY01000003.1"/>
</dbReference>
<dbReference type="Pfam" id="PF00009">
    <property type="entry name" value="GTP_EFTU"/>
    <property type="match status" value="1"/>
</dbReference>
<dbReference type="Proteomes" id="UP000199040">
    <property type="component" value="Unassembled WGS sequence"/>
</dbReference>
<organism evidence="10 11">
    <name type="scientific">Modicisalibacter xianhensis</name>
    <dbReference type="NCBI Taxonomy" id="442341"/>
    <lineage>
        <taxon>Bacteria</taxon>
        <taxon>Pseudomonadati</taxon>
        <taxon>Pseudomonadota</taxon>
        <taxon>Gammaproteobacteria</taxon>
        <taxon>Oceanospirillales</taxon>
        <taxon>Halomonadaceae</taxon>
        <taxon>Modicisalibacter</taxon>
    </lineage>
</organism>
<evidence type="ECO:0000256" key="4">
    <source>
        <dbReference type="ARBA" id="ARBA00022741"/>
    </source>
</evidence>
<evidence type="ECO:0000259" key="9">
    <source>
        <dbReference type="PROSITE" id="PS51722"/>
    </source>
</evidence>
<dbReference type="InterPro" id="IPR004535">
    <property type="entry name" value="Transl_elong_SelB"/>
</dbReference>
<keyword evidence="3" id="KW-0963">Cytoplasm</keyword>
<dbReference type="EMBL" id="FOPY01000003">
    <property type="protein sequence ID" value="SFH36829.1"/>
    <property type="molecule type" value="Genomic_DNA"/>
</dbReference>
<gene>
    <name evidence="10" type="ORF">SAMN04487959_103107</name>
</gene>
<dbReference type="PROSITE" id="PS51722">
    <property type="entry name" value="G_TR_2"/>
    <property type="match status" value="1"/>
</dbReference>
<evidence type="ECO:0000256" key="6">
    <source>
        <dbReference type="ARBA" id="ARBA00023134"/>
    </source>
</evidence>
<dbReference type="GO" id="GO:0003746">
    <property type="term" value="F:translation elongation factor activity"/>
    <property type="evidence" value="ECO:0007669"/>
    <property type="project" value="UniProtKB-KW"/>
</dbReference>
<dbReference type="Gene3D" id="1.10.10.10">
    <property type="entry name" value="Winged helix-like DNA-binding domain superfamily/Winged helix DNA-binding domain"/>
    <property type="match status" value="3"/>
</dbReference>
<evidence type="ECO:0000313" key="10">
    <source>
        <dbReference type="EMBL" id="SFH36829.1"/>
    </source>
</evidence>
<evidence type="ECO:0000256" key="2">
    <source>
        <dbReference type="ARBA" id="ARBA00015953"/>
    </source>
</evidence>
<dbReference type="SUPFAM" id="SSF46785">
    <property type="entry name" value="Winged helix' DNA-binding domain"/>
    <property type="match status" value="3"/>
</dbReference>
<dbReference type="Pfam" id="PF21214">
    <property type="entry name" value="WHD_2nd_SelB_bact"/>
    <property type="match status" value="1"/>
</dbReference>
<dbReference type="SUPFAM" id="SSF52540">
    <property type="entry name" value="P-loop containing nucleoside triphosphate hydrolases"/>
    <property type="match status" value="1"/>
</dbReference>
<keyword evidence="10" id="KW-0251">Elongation factor</keyword>
<dbReference type="Pfam" id="PF09106">
    <property type="entry name" value="WHD_2nd_SelB"/>
    <property type="match status" value="1"/>
</dbReference>
<dbReference type="InterPro" id="IPR009001">
    <property type="entry name" value="Transl_elong_EF1A/Init_IF2_C"/>
</dbReference>
<dbReference type="InterPro" id="IPR027417">
    <property type="entry name" value="P-loop_NTPase"/>
</dbReference>
<dbReference type="InterPro" id="IPR048931">
    <property type="entry name" value="WHD_2nd_SelB_bact"/>
</dbReference>
<reference evidence="10 11" key="1">
    <citation type="submission" date="2016-10" db="EMBL/GenBank/DDBJ databases">
        <authorList>
            <person name="de Groot N.N."/>
        </authorList>
    </citation>
    <scope>NUCLEOTIDE SEQUENCE [LARGE SCALE GENOMIC DNA]</scope>
    <source>
        <strain evidence="10 11">CGMCC 1.6848</strain>
    </source>
</reference>
<evidence type="ECO:0000313" key="11">
    <source>
        <dbReference type="Proteomes" id="UP000199040"/>
    </source>
</evidence>
<dbReference type="InterPro" id="IPR036390">
    <property type="entry name" value="WH_DNA-bd_sf"/>
</dbReference>
<dbReference type="STRING" id="442341.SAMN04487959_103107"/>
<dbReference type="Pfam" id="PF03144">
    <property type="entry name" value="GTP_EFTU_D2"/>
    <property type="match status" value="1"/>
</dbReference>
<dbReference type="PANTHER" id="PTHR43721:SF22">
    <property type="entry name" value="ELONGATION FACTOR TU, MITOCHONDRIAL"/>
    <property type="match status" value="1"/>
</dbReference>
<dbReference type="SUPFAM" id="SSF50447">
    <property type="entry name" value="Translation proteins"/>
    <property type="match status" value="1"/>
</dbReference>
<keyword evidence="4" id="KW-0547">Nucleotide-binding</keyword>
<dbReference type="InterPro" id="IPR000795">
    <property type="entry name" value="T_Tr_GTP-bd_dom"/>
</dbReference>
<dbReference type="PRINTS" id="PR00315">
    <property type="entry name" value="ELONGATNFCT"/>
</dbReference>
<dbReference type="InterPro" id="IPR057335">
    <property type="entry name" value="Beta-barrel_SelB"/>
</dbReference>
<dbReference type="Gene3D" id="2.40.30.10">
    <property type="entry name" value="Translation factors"/>
    <property type="match status" value="1"/>
</dbReference>
<dbReference type="NCBIfam" id="TIGR00475">
    <property type="entry name" value="selB"/>
    <property type="match status" value="1"/>
</dbReference>
<dbReference type="GO" id="GO:0005829">
    <property type="term" value="C:cytosol"/>
    <property type="evidence" value="ECO:0007669"/>
    <property type="project" value="TreeGrafter"/>
</dbReference>
<dbReference type="GO" id="GO:0005525">
    <property type="term" value="F:GTP binding"/>
    <property type="evidence" value="ECO:0007669"/>
    <property type="project" value="UniProtKB-KW"/>
</dbReference>
<evidence type="ECO:0000256" key="3">
    <source>
        <dbReference type="ARBA" id="ARBA00022490"/>
    </source>
</evidence>
<protein>
    <recommendedName>
        <fullName evidence="2">Selenocysteine-specific elongation factor</fullName>
    </recommendedName>
    <alternativeName>
        <fullName evidence="8">SelB translation factor</fullName>
    </alternativeName>
</protein>
<evidence type="ECO:0000256" key="8">
    <source>
        <dbReference type="ARBA" id="ARBA00031615"/>
    </source>
</evidence>
<dbReference type="InterPro" id="IPR004161">
    <property type="entry name" value="EFTu-like_2"/>
</dbReference>
<dbReference type="GO" id="GO:0001514">
    <property type="term" value="P:selenocysteine incorporation"/>
    <property type="evidence" value="ECO:0007669"/>
    <property type="project" value="InterPro"/>
</dbReference>
<evidence type="ECO:0000256" key="7">
    <source>
        <dbReference type="ARBA" id="ARBA00025526"/>
    </source>
</evidence>
<proteinExistence type="predicted"/>
<dbReference type="InterPro" id="IPR015191">
    <property type="entry name" value="SelB_WHD4"/>
</dbReference>
<sequence>MIVGTAGHVDHGKTALIQRLTGIDTDRLKEEKARGLTIEAGFAYPEVEPGMELGFVDVPGHEKFIHNMMAGSAGIDSVLLVVAADDGVMPQTVEHVQILSLLGLSRGRVALTKCDLVDAARLARVESEIRQLLSATPLAEASIYRVSSHTGEGVGALRDALWTEAAQRHELPAWGAFRLAVDRVFTKTGAGLVVTGTAVSGTVHEGDMLRLEPSGIRARVRSLRRQHRESEQARQGDRVALNLVGSGVERDAIVRGGWVVDESLETPPLQRVDVDITLLDNVTALKHWTPVHVHLGVARLTGRVSLLEGQRLEPGGRMLGQLALDRPVHACLGDRFVIRDHGGQMTLGGGTVLDGDPPRRGQRAPKRLTWLTALAECAAGGSPYDIVRPLETGLSLWPEGLDLDKLVRNFNSDQQDLAARVEAMGGQVISAQGHVWAFSRQGLEAVKARTLETLQHNHVNEPSMLGTERERLRRQVMPGLPGAFFRPLLNAMIEVGHIERHGPFLALPGHQVALDEADERLWQQVQPLLADTPFEPPRVRDMAAKQELDEQAIRQALMACARLGRVYQVRKDHFYEAMAVERLAGIIKRLDAEHGAARAADFRDHIGTGRKLAIQILEFFDRLGFTRRVRDDHIVLRHDMFE</sequence>
<comment type="subcellular location">
    <subcellularLocation>
        <location evidence="1">Cytoplasm</location>
    </subcellularLocation>
</comment>